<proteinExistence type="inferred from homology"/>
<keyword evidence="8" id="KW-0472">Membrane</keyword>
<dbReference type="InterPro" id="IPR001841">
    <property type="entry name" value="Znf_RING"/>
</dbReference>
<reference evidence="10" key="1">
    <citation type="submission" date="2021-08" db="EMBL/GenBank/DDBJ databases">
        <title>WGS assembly of Ceratopteris richardii.</title>
        <authorList>
            <person name="Marchant D.B."/>
            <person name="Chen G."/>
            <person name="Jenkins J."/>
            <person name="Shu S."/>
            <person name="Leebens-Mack J."/>
            <person name="Grimwood J."/>
            <person name="Schmutz J."/>
            <person name="Soltis P."/>
            <person name="Soltis D."/>
            <person name="Chen Z.-H."/>
        </authorList>
    </citation>
    <scope>NUCLEOTIDE SEQUENCE</scope>
    <source>
        <strain evidence="10">Whitten #5841</strain>
        <tissue evidence="10">Leaf</tissue>
    </source>
</reference>
<dbReference type="InterPro" id="IPR013083">
    <property type="entry name" value="Znf_RING/FYVE/PHD"/>
</dbReference>
<protein>
    <recommendedName>
        <fullName evidence="2">RING-type E3 ubiquitin transferase</fullName>
        <ecNumber evidence="2">2.3.2.27</ecNumber>
    </recommendedName>
</protein>
<evidence type="ECO:0000256" key="8">
    <source>
        <dbReference type="SAM" id="Phobius"/>
    </source>
</evidence>
<evidence type="ECO:0000256" key="2">
    <source>
        <dbReference type="ARBA" id="ARBA00012483"/>
    </source>
</evidence>
<dbReference type="InterPro" id="IPR053238">
    <property type="entry name" value="RING-H2_zinc_finger"/>
</dbReference>
<evidence type="ECO:0000256" key="3">
    <source>
        <dbReference type="ARBA" id="ARBA00022723"/>
    </source>
</evidence>
<dbReference type="PANTHER" id="PTHR14155">
    <property type="entry name" value="RING FINGER DOMAIN-CONTAINING"/>
    <property type="match status" value="1"/>
</dbReference>
<keyword evidence="11" id="KW-1185">Reference proteome</keyword>
<comment type="caution">
    <text evidence="10">The sequence shown here is derived from an EMBL/GenBank/DDBJ whole genome shotgun (WGS) entry which is preliminary data.</text>
</comment>
<comment type="catalytic activity">
    <reaction evidence="1">
        <text>S-ubiquitinyl-[E2 ubiquitin-conjugating enzyme]-L-cysteine + [acceptor protein]-L-lysine = [E2 ubiquitin-conjugating enzyme]-L-cysteine + N(6)-ubiquitinyl-[acceptor protein]-L-lysine.</text>
        <dbReference type="EC" id="2.3.2.27"/>
    </reaction>
</comment>
<dbReference type="CDD" id="cd16461">
    <property type="entry name" value="RING-H2_EL5-like"/>
    <property type="match status" value="1"/>
</dbReference>
<keyword evidence="5" id="KW-0862">Zinc</keyword>
<evidence type="ECO:0000256" key="1">
    <source>
        <dbReference type="ARBA" id="ARBA00000900"/>
    </source>
</evidence>
<organism evidence="10 11">
    <name type="scientific">Ceratopteris richardii</name>
    <name type="common">Triangle waterfern</name>
    <dbReference type="NCBI Taxonomy" id="49495"/>
    <lineage>
        <taxon>Eukaryota</taxon>
        <taxon>Viridiplantae</taxon>
        <taxon>Streptophyta</taxon>
        <taxon>Embryophyta</taxon>
        <taxon>Tracheophyta</taxon>
        <taxon>Polypodiopsida</taxon>
        <taxon>Polypodiidae</taxon>
        <taxon>Polypodiales</taxon>
        <taxon>Pteridineae</taxon>
        <taxon>Pteridaceae</taxon>
        <taxon>Parkerioideae</taxon>
        <taxon>Ceratopteris</taxon>
    </lineage>
</organism>
<dbReference type="GO" id="GO:0061630">
    <property type="term" value="F:ubiquitin protein ligase activity"/>
    <property type="evidence" value="ECO:0007669"/>
    <property type="project" value="UniProtKB-EC"/>
</dbReference>
<dbReference type="GO" id="GO:0008270">
    <property type="term" value="F:zinc ion binding"/>
    <property type="evidence" value="ECO:0007669"/>
    <property type="project" value="UniProtKB-KW"/>
</dbReference>
<evidence type="ECO:0000259" key="9">
    <source>
        <dbReference type="PROSITE" id="PS50089"/>
    </source>
</evidence>
<keyword evidence="3" id="KW-0479">Metal-binding</keyword>
<dbReference type="OrthoDB" id="852142at2759"/>
<evidence type="ECO:0000313" key="10">
    <source>
        <dbReference type="EMBL" id="KAH7292658.1"/>
    </source>
</evidence>
<keyword evidence="4 7" id="KW-0863">Zinc-finger</keyword>
<dbReference type="Proteomes" id="UP000825935">
    <property type="component" value="Chromosome 29"/>
</dbReference>
<dbReference type="PANTHER" id="PTHR14155:SF627">
    <property type="entry name" value="OS06G0192800 PROTEIN"/>
    <property type="match status" value="1"/>
</dbReference>
<dbReference type="Gene3D" id="3.30.40.10">
    <property type="entry name" value="Zinc/RING finger domain, C3HC4 (zinc finger)"/>
    <property type="match status" value="1"/>
</dbReference>
<evidence type="ECO:0000313" key="11">
    <source>
        <dbReference type="Proteomes" id="UP000825935"/>
    </source>
</evidence>
<dbReference type="SUPFAM" id="SSF57850">
    <property type="entry name" value="RING/U-box"/>
    <property type="match status" value="1"/>
</dbReference>
<evidence type="ECO:0000256" key="4">
    <source>
        <dbReference type="ARBA" id="ARBA00022771"/>
    </source>
</evidence>
<sequence>MNDGIQLAKRKSRVERWPSEMAPCFVENRGRQPLGSFSFLGRSLGPQDLHICSRLYMSEIKAPILSRDTNMSISISGGRRGLHLLQSLSPAAPPLPQPGNTSLPLTSLHPYLVPYNGHYMVLVVAAIVVTFIFVAVISFRSAILSGRRAQGAGVASPPPSAHGLDRDAIDKLPVAVFHCSEDVDVRLFGVEGCESIVEGPSQATTSKEYAGSVEHHDRKWTCRAECAICLADFQESECIRILPKCEHYFHERCIESWLIIHSTCPLCRSNLLLVPAKADPSAEPPIGH</sequence>
<evidence type="ECO:0000256" key="6">
    <source>
        <dbReference type="ARBA" id="ARBA00024209"/>
    </source>
</evidence>
<comment type="similarity">
    <text evidence="6">Belongs to the RING-type zinc finger family. ATL subfamily.</text>
</comment>
<dbReference type="EMBL" id="CM035434">
    <property type="protein sequence ID" value="KAH7292658.1"/>
    <property type="molecule type" value="Genomic_DNA"/>
</dbReference>
<evidence type="ECO:0000256" key="7">
    <source>
        <dbReference type="PROSITE-ProRule" id="PRU00175"/>
    </source>
</evidence>
<dbReference type="SMART" id="SM00184">
    <property type="entry name" value="RING"/>
    <property type="match status" value="1"/>
</dbReference>
<evidence type="ECO:0000256" key="5">
    <source>
        <dbReference type="ARBA" id="ARBA00022833"/>
    </source>
</evidence>
<dbReference type="EC" id="2.3.2.27" evidence="2"/>
<dbReference type="AlphaFoldDB" id="A0A8T2RAF8"/>
<dbReference type="PROSITE" id="PS50089">
    <property type="entry name" value="ZF_RING_2"/>
    <property type="match status" value="1"/>
</dbReference>
<gene>
    <name evidence="10" type="ORF">KP509_29G079800</name>
</gene>
<dbReference type="Pfam" id="PF13639">
    <property type="entry name" value="zf-RING_2"/>
    <property type="match status" value="1"/>
</dbReference>
<name>A0A8T2RAF8_CERRI</name>
<accession>A0A8T2RAF8</accession>
<keyword evidence="8" id="KW-1133">Transmembrane helix</keyword>
<keyword evidence="8" id="KW-0812">Transmembrane</keyword>
<feature type="domain" description="RING-type" evidence="9">
    <location>
        <begin position="226"/>
        <end position="268"/>
    </location>
</feature>
<feature type="transmembrane region" description="Helical" evidence="8">
    <location>
        <begin position="119"/>
        <end position="139"/>
    </location>
</feature>